<protein>
    <submittedName>
        <fullName evidence="3">4'-phosphopantetheinyl transferase superfamily protein</fullName>
    </submittedName>
</protein>
<proteinExistence type="predicted"/>
<keyword evidence="4" id="KW-1185">Reference proteome</keyword>
<evidence type="ECO:0000313" key="3">
    <source>
        <dbReference type="EMBL" id="MEL1244865.1"/>
    </source>
</evidence>
<gene>
    <name evidence="3" type="ORF">AAEO56_11375</name>
</gene>
<feature type="domain" description="4'-phosphopantetheinyl transferase" evidence="2">
    <location>
        <begin position="105"/>
        <end position="207"/>
    </location>
</feature>
<name>A0ABU9HXG8_9FLAO</name>
<comment type="caution">
    <text evidence="3">The sequence shown here is derived from an EMBL/GenBank/DDBJ whole genome shotgun (WGS) entry which is preliminary data.</text>
</comment>
<dbReference type="Pfam" id="PF01648">
    <property type="entry name" value="ACPS"/>
    <property type="match status" value="1"/>
</dbReference>
<dbReference type="RefSeq" id="WP_341697178.1">
    <property type="nucleotide sequence ID" value="NZ_JBBYHR010000005.1"/>
</dbReference>
<evidence type="ECO:0000313" key="4">
    <source>
        <dbReference type="Proteomes" id="UP001464555"/>
    </source>
</evidence>
<dbReference type="EMBL" id="JBBYHR010000005">
    <property type="protein sequence ID" value="MEL1244865.1"/>
    <property type="molecule type" value="Genomic_DNA"/>
</dbReference>
<dbReference type="Proteomes" id="UP001464555">
    <property type="component" value="Unassembled WGS sequence"/>
</dbReference>
<dbReference type="Gene3D" id="3.90.470.20">
    <property type="entry name" value="4'-phosphopantetheinyl transferase domain"/>
    <property type="match status" value="2"/>
</dbReference>
<sequence>MPLYRSVTIAPGTQLLIWKIAETLEELAEGVHLNNGCVAKMDKMKSEQHRKALLSVRRLMQEVGYSDFDLYYGPDGKPHLKDGTNISITHSYAFSAVIIGIRNTGIDIELQREKVITIADKFIEPEFAYLDPLHLEEYMRKLIVIWCVKEAVYKMISRKQLSFKQHIAVHPFEMKDITGKAGVTFGEIDYVYSFYFEEIEGFTLAYCLDNNGNG</sequence>
<evidence type="ECO:0000259" key="2">
    <source>
        <dbReference type="Pfam" id="PF01648"/>
    </source>
</evidence>
<accession>A0ABU9HXG8</accession>
<organism evidence="3 4">
    <name type="scientific">Flavobacterium arundinis</name>
    <dbReference type="NCBI Taxonomy" id="3139143"/>
    <lineage>
        <taxon>Bacteria</taxon>
        <taxon>Pseudomonadati</taxon>
        <taxon>Bacteroidota</taxon>
        <taxon>Flavobacteriia</taxon>
        <taxon>Flavobacteriales</taxon>
        <taxon>Flavobacteriaceae</taxon>
        <taxon>Flavobacterium</taxon>
    </lineage>
</organism>
<dbReference type="SUPFAM" id="SSF56214">
    <property type="entry name" value="4'-phosphopantetheinyl transferase"/>
    <property type="match status" value="1"/>
</dbReference>
<dbReference type="GO" id="GO:0016740">
    <property type="term" value="F:transferase activity"/>
    <property type="evidence" value="ECO:0007669"/>
    <property type="project" value="UniProtKB-KW"/>
</dbReference>
<keyword evidence="1 3" id="KW-0808">Transferase</keyword>
<reference evidence="3 4" key="1">
    <citation type="submission" date="2024-04" db="EMBL/GenBank/DDBJ databases">
        <title>Flavobacterium sp. DGU11 16S ribosomal RNA gene Genome sequencing and assembly.</title>
        <authorList>
            <person name="Park S."/>
        </authorList>
    </citation>
    <scope>NUCLEOTIDE SEQUENCE [LARGE SCALE GENOMIC DNA]</scope>
    <source>
        <strain evidence="3 4">DGU11</strain>
    </source>
</reference>
<evidence type="ECO:0000256" key="1">
    <source>
        <dbReference type="ARBA" id="ARBA00022679"/>
    </source>
</evidence>
<dbReference type="InterPro" id="IPR008278">
    <property type="entry name" value="4-PPantetheinyl_Trfase_dom"/>
</dbReference>
<dbReference type="InterPro" id="IPR037143">
    <property type="entry name" value="4-PPantetheinyl_Trfase_dom_sf"/>
</dbReference>